<dbReference type="Proteomes" id="UP000033632">
    <property type="component" value="Unassembled WGS sequence"/>
</dbReference>
<dbReference type="PATRIC" id="fig|443610.3.peg.3488"/>
<protein>
    <recommendedName>
        <fullName evidence="3">Sulfatase N-terminal domain-containing protein</fullName>
    </recommendedName>
</protein>
<organism evidence="1 2">
    <name type="scientific">Devosia geojensis</name>
    <dbReference type="NCBI Taxonomy" id="443610"/>
    <lineage>
        <taxon>Bacteria</taxon>
        <taxon>Pseudomonadati</taxon>
        <taxon>Pseudomonadota</taxon>
        <taxon>Alphaproteobacteria</taxon>
        <taxon>Hyphomicrobiales</taxon>
        <taxon>Devosiaceae</taxon>
        <taxon>Devosia</taxon>
    </lineage>
</organism>
<dbReference type="InterPro" id="IPR017850">
    <property type="entry name" value="Alkaline_phosphatase_core_sf"/>
</dbReference>
<dbReference type="SUPFAM" id="SSF53649">
    <property type="entry name" value="Alkaline phosphatase-like"/>
    <property type="match status" value="1"/>
</dbReference>
<name>A0A0F5FVM3_9HYPH</name>
<evidence type="ECO:0008006" key="3">
    <source>
        <dbReference type="Google" id="ProtNLM"/>
    </source>
</evidence>
<dbReference type="Gene3D" id="3.40.720.10">
    <property type="entry name" value="Alkaline Phosphatase, subunit A"/>
    <property type="match status" value="1"/>
</dbReference>
<reference evidence="1 2" key="1">
    <citation type="submission" date="2015-03" db="EMBL/GenBank/DDBJ databases">
        <authorList>
            <person name="Hassan Y.I."/>
            <person name="Lepp D."/>
            <person name="Li X.-Z."/>
            <person name="Zhou T."/>
        </authorList>
    </citation>
    <scope>NUCLEOTIDE SEQUENCE [LARGE SCALE GENOMIC DNA]</scope>
    <source>
        <strain evidence="1 2">BD-c194</strain>
    </source>
</reference>
<dbReference type="EMBL" id="JZEX01000056">
    <property type="protein sequence ID" value="KKB12914.1"/>
    <property type="molecule type" value="Genomic_DNA"/>
</dbReference>
<comment type="caution">
    <text evidence="1">The sequence shown here is derived from an EMBL/GenBank/DDBJ whole genome shotgun (WGS) entry which is preliminary data.</text>
</comment>
<gene>
    <name evidence="1" type="ORF">VE25_04995</name>
</gene>
<sequence length="342" mass="37140">MNAQAPTPTSKFLHLFTTHPPYVYQEGCVYAGRELEISAENDFIQATCALERVAALLMRLREIGVYDNSAIAIISDHGNYLLESRRASSPSRASLIGSANPTFAFKPVQSEGPIEVRQNEVHIGDFGATLCDGLQVCSVPQGVSALSPSGARTRVFYDYRWENDFWSADSIETLKKYEINGPIGSLSSWSLGAELPVGEPMAIADMDNAGDFLISGWGGLEGWGVWSIAESAYLAFTSPPGAGAVRVRARGFVADGIPRRTVSVSYRGQELASIPFSLTDSKVEFDIPLPDDRENVVELEFRITDPVSPKFLGLSEDTRNLGIGLEAISFLPENKPTSAQIP</sequence>
<evidence type="ECO:0000313" key="1">
    <source>
        <dbReference type="EMBL" id="KKB12914.1"/>
    </source>
</evidence>
<proteinExistence type="predicted"/>
<evidence type="ECO:0000313" key="2">
    <source>
        <dbReference type="Proteomes" id="UP000033632"/>
    </source>
</evidence>
<dbReference type="STRING" id="443610.VE25_04995"/>
<keyword evidence="2" id="KW-1185">Reference proteome</keyword>
<dbReference type="AlphaFoldDB" id="A0A0F5FVM3"/>
<accession>A0A0F5FVM3</accession>